<accession>A0ABS3NNL0</accession>
<keyword evidence="1" id="KW-0805">Transcription regulation</keyword>
<dbReference type="SUPFAM" id="SSF46894">
    <property type="entry name" value="C-terminal effector domain of the bipartite response regulators"/>
    <property type="match status" value="1"/>
</dbReference>
<dbReference type="PROSITE" id="PS50043">
    <property type="entry name" value="HTH_LUXR_2"/>
    <property type="match status" value="1"/>
</dbReference>
<evidence type="ECO:0000259" key="5">
    <source>
        <dbReference type="PROSITE" id="PS50043"/>
    </source>
</evidence>
<dbReference type="Pfam" id="PF00072">
    <property type="entry name" value="Response_reg"/>
    <property type="match status" value="1"/>
</dbReference>
<dbReference type="RefSeq" id="WP_207991081.1">
    <property type="nucleotide sequence ID" value="NZ_JAGBKM010000010.1"/>
</dbReference>
<organism evidence="7 8">
    <name type="scientific">Psychrobacter coccoides</name>
    <dbReference type="NCBI Taxonomy" id="2818440"/>
    <lineage>
        <taxon>Bacteria</taxon>
        <taxon>Pseudomonadati</taxon>
        <taxon>Pseudomonadota</taxon>
        <taxon>Gammaproteobacteria</taxon>
        <taxon>Moraxellales</taxon>
        <taxon>Moraxellaceae</taxon>
        <taxon>Psychrobacter</taxon>
    </lineage>
</organism>
<sequence>MSSQQTPDKGLNMAVGADLDIEPESLVIHIIDDEESVRTSCEFLISSLGLRTQVWPSAVAFLQQVDIDSPAVVVSDLMMPDMSGQALQVHLNEANSPMALIALTGNGEIPDAVTMLKQGAADYLEKPINSRRLQEAIAHAQTLTIERAKLFAIRKLYAKLTDKEKQVAHELMQGNINKVIADHLEVSVRTVEVHRSQVMKKMQAQHVSELIQKLVMLAD</sequence>
<dbReference type="SMART" id="SM00421">
    <property type="entry name" value="HTH_LUXR"/>
    <property type="match status" value="1"/>
</dbReference>
<name>A0ABS3NNL0_9GAMM</name>
<dbReference type="InterPro" id="IPR016032">
    <property type="entry name" value="Sig_transdc_resp-reg_C-effctor"/>
</dbReference>
<evidence type="ECO:0000256" key="1">
    <source>
        <dbReference type="ARBA" id="ARBA00023015"/>
    </source>
</evidence>
<dbReference type="SMART" id="SM00448">
    <property type="entry name" value="REC"/>
    <property type="match status" value="1"/>
</dbReference>
<keyword evidence="2" id="KW-0238">DNA-binding</keyword>
<dbReference type="Gene3D" id="3.40.50.2300">
    <property type="match status" value="1"/>
</dbReference>
<evidence type="ECO:0000256" key="3">
    <source>
        <dbReference type="ARBA" id="ARBA00023163"/>
    </source>
</evidence>
<dbReference type="InterPro" id="IPR036388">
    <property type="entry name" value="WH-like_DNA-bd_sf"/>
</dbReference>
<dbReference type="EMBL" id="JAGBKM010000010">
    <property type="protein sequence ID" value="MBO1530948.1"/>
    <property type="molecule type" value="Genomic_DNA"/>
</dbReference>
<dbReference type="InterPro" id="IPR000792">
    <property type="entry name" value="Tscrpt_reg_LuxR_C"/>
</dbReference>
<feature type="modified residue" description="4-aspartylphosphate" evidence="4">
    <location>
        <position position="76"/>
    </location>
</feature>
<proteinExistence type="predicted"/>
<evidence type="ECO:0000256" key="4">
    <source>
        <dbReference type="PROSITE-ProRule" id="PRU00169"/>
    </source>
</evidence>
<evidence type="ECO:0000259" key="6">
    <source>
        <dbReference type="PROSITE" id="PS50110"/>
    </source>
</evidence>
<protein>
    <submittedName>
        <fullName evidence="7">Response regulator transcription factor</fullName>
    </submittedName>
</protein>
<dbReference type="PRINTS" id="PR00038">
    <property type="entry name" value="HTHLUXR"/>
</dbReference>
<reference evidence="7 8" key="1">
    <citation type="submission" date="2021-03" db="EMBL/GenBank/DDBJ databases">
        <authorList>
            <person name="Shang D.-D."/>
            <person name="Du Z.-J."/>
            <person name="Chen G.-J."/>
        </authorList>
    </citation>
    <scope>NUCLEOTIDE SEQUENCE [LARGE SCALE GENOMIC DNA]</scope>
    <source>
        <strain evidence="7 8">F1192</strain>
    </source>
</reference>
<dbReference type="PANTHER" id="PTHR44688">
    <property type="entry name" value="DNA-BINDING TRANSCRIPTIONAL ACTIVATOR DEVR_DOSR"/>
    <property type="match status" value="1"/>
</dbReference>
<dbReference type="Pfam" id="PF00196">
    <property type="entry name" value="GerE"/>
    <property type="match status" value="1"/>
</dbReference>
<dbReference type="Proteomes" id="UP000664554">
    <property type="component" value="Unassembled WGS sequence"/>
</dbReference>
<feature type="domain" description="HTH luxR-type" evidence="5">
    <location>
        <begin position="153"/>
        <end position="218"/>
    </location>
</feature>
<keyword evidence="3" id="KW-0804">Transcription</keyword>
<feature type="domain" description="Response regulatory" evidence="6">
    <location>
        <begin position="27"/>
        <end position="141"/>
    </location>
</feature>
<dbReference type="SUPFAM" id="SSF52172">
    <property type="entry name" value="CheY-like"/>
    <property type="match status" value="1"/>
</dbReference>
<dbReference type="InterPro" id="IPR001789">
    <property type="entry name" value="Sig_transdc_resp-reg_receiver"/>
</dbReference>
<dbReference type="CDD" id="cd06170">
    <property type="entry name" value="LuxR_C_like"/>
    <property type="match status" value="1"/>
</dbReference>
<evidence type="ECO:0000256" key="2">
    <source>
        <dbReference type="ARBA" id="ARBA00023125"/>
    </source>
</evidence>
<keyword evidence="8" id="KW-1185">Reference proteome</keyword>
<evidence type="ECO:0000313" key="8">
    <source>
        <dbReference type="Proteomes" id="UP000664554"/>
    </source>
</evidence>
<dbReference type="PANTHER" id="PTHR44688:SF16">
    <property type="entry name" value="DNA-BINDING TRANSCRIPTIONAL ACTIVATOR DEVR_DOSR"/>
    <property type="match status" value="1"/>
</dbReference>
<evidence type="ECO:0000313" key="7">
    <source>
        <dbReference type="EMBL" id="MBO1530948.1"/>
    </source>
</evidence>
<dbReference type="Gene3D" id="1.10.10.10">
    <property type="entry name" value="Winged helix-like DNA-binding domain superfamily/Winged helix DNA-binding domain"/>
    <property type="match status" value="1"/>
</dbReference>
<comment type="caution">
    <text evidence="7">The sequence shown here is derived from an EMBL/GenBank/DDBJ whole genome shotgun (WGS) entry which is preliminary data.</text>
</comment>
<dbReference type="InterPro" id="IPR011006">
    <property type="entry name" value="CheY-like_superfamily"/>
</dbReference>
<keyword evidence="4" id="KW-0597">Phosphoprotein</keyword>
<dbReference type="PROSITE" id="PS50110">
    <property type="entry name" value="RESPONSE_REGULATORY"/>
    <property type="match status" value="1"/>
</dbReference>
<gene>
    <name evidence="7" type="ORF">J3492_06930</name>
</gene>